<proteinExistence type="predicted"/>
<dbReference type="AlphaFoldDB" id="A0A3A1YUV7"/>
<dbReference type="PANTHER" id="PTHR35562">
    <property type="entry name" value="DNA ENDONUCLEASE SMRA-RELATED"/>
    <property type="match status" value="1"/>
</dbReference>
<dbReference type="OrthoDB" id="9808881at2"/>
<sequence length="727" mass="81925">MGIKDAIIRAFINRKAGDPDFAEVTEPNTTELDALKERLSQVIDKGLQENIFDDHREDIGQRDMDQTLHSLFDDSGKDLEANKGKSIYNTGQFQVLDSPAVYQNVEFNEQDYEDHRGAVIGNLSFAAQANQAAPDYNPDAILGSTPRKLQSRAMLTNRGATSNDGLMALHQNRLDGTSLQARNLPGNVKTEQQESSDVETRVTEYAQNPQGIVKSFVQRTSHTRTITQYHKLDGSVEQIIEDKNISEDVERNLLDNGNVQETVTTNTQHKTTKHSTQALIGAPSNMNASVVEHVDVEPVSKLALTTPQVTRALAAPAPQEQQTPVSKSTANEDSFAALFEKEEYFKPSFAHEAEIIDHYQPVSSYALIESPHATMDTQNREKLAQYKQAVKNSLPPVSKKEDFASLLDRHPSQFNDKDQQLERQNLASKRKKAKMFAPGSGSNLRPQKTNFSHGRDLAHEHEEAVKRVVAGKFADLVDSEIQEVAYEVDRSNEQQQRFNQSNSFAQLFEAKNSQQKQTSKFVAKDDSFAQAFADINPYDNNSTRATSLQQQRRQAELERKARAGIKSGKEIIEQQLAQEKYDALQNTPDVVFSDIHMRFNAHNYEHARFAAEDLDPDVLHAFMNNLLPIQREVDLHGVTVEELKNILPNIVKQCWRHNEFVLRFITGHGKDVIKQSLPNYLIQYERIAAFYPNRENNGKGRTNGFVVLLRNYDKEIAANASLLVNKA</sequence>
<evidence type="ECO:0000259" key="1">
    <source>
        <dbReference type="PROSITE" id="PS50828"/>
    </source>
</evidence>
<gene>
    <name evidence="2" type="ORF">CKF58_00440</name>
</gene>
<feature type="domain" description="Smr" evidence="1">
    <location>
        <begin position="633"/>
        <end position="710"/>
    </location>
</feature>
<protein>
    <recommendedName>
        <fullName evidence="1">Smr domain-containing protein</fullName>
    </recommendedName>
</protein>
<keyword evidence="3" id="KW-1185">Reference proteome</keyword>
<dbReference type="Proteomes" id="UP000265916">
    <property type="component" value="Unassembled WGS sequence"/>
</dbReference>
<evidence type="ECO:0000313" key="3">
    <source>
        <dbReference type="Proteomes" id="UP000265916"/>
    </source>
</evidence>
<dbReference type="Pfam" id="PF01713">
    <property type="entry name" value="Smr"/>
    <property type="match status" value="1"/>
</dbReference>
<dbReference type="InterPro" id="IPR036063">
    <property type="entry name" value="Smr_dom_sf"/>
</dbReference>
<evidence type="ECO:0000313" key="2">
    <source>
        <dbReference type="EMBL" id="RIY40620.1"/>
    </source>
</evidence>
<organism evidence="2 3">
    <name type="scientific">Psittacicella hinzii</name>
    <dbReference type="NCBI Taxonomy" id="2028575"/>
    <lineage>
        <taxon>Bacteria</taxon>
        <taxon>Pseudomonadati</taxon>
        <taxon>Pseudomonadota</taxon>
        <taxon>Gammaproteobacteria</taxon>
        <taxon>Pasteurellales</taxon>
        <taxon>Psittacicellaceae</taxon>
        <taxon>Psittacicella</taxon>
    </lineage>
</organism>
<dbReference type="PANTHER" id="PTHR35562:SF2">
    <property type="entry name" value="DNA ENDONUCLEASE SMRA-RELATED"/>
    <property type="match status" value="1"/>
</dbReference>
<name>A0A3A1YUV7_9GAMM</name>
<dbReference type="PROSITE" id="PS50828">
    <property type="entry name" value="SMR"/>
    <property type="match status" value="1"/>
</dbReference>
<comment type="caution">
    <text evidence="2">The sequence shown here is derived from an EMBL/GenBank/DDBJ whole genome shotgun (WGS) entry which is preliminary data.</text>
</comment>
<dbReference type="Gene3D" id="3.30.1370.110">
    <property type="match status" value="1"/>
</dbReference>
<dbReference type="EMBL" id="NRJG01000005">
    <property type="protein sequence ID" value="RIY40620.1"/>
    <property type="molecule type" value="Genomic_DNA"/>
</dbReference>
<accession>A0A3A1YUV7</accession>
<reference evidence="2 3" key="1">
    <citation type="submission" date="2017-08" db="EMBL/GenBank/DDBJ databases">
        <title>Reclassification of Bisgaard taxon 37 and 44.</title>
        <authorList>
            <person name="Christensen H."/>
        </authorList>
    </citation>
    <scope>NUCLEOTIDE SEQUENCE [LARGE SCALE GENOMIC DNA]</scope>
    <source>
        <strain evidence="2 3">111</strain>
    </source>
</reference>
<dbReference type="SUPFAM" id="SSF160443">
    <property type="entry name" value="SMR domain-like"/>
    <property type="match status" value="1"/>
</dbReference>
<dbReference type="InterPro" id="IPR002625">
    <property type="entry name" value="Smr_dom"/>
</dbReference>
<dbReference type="RefSeq" id="WP_119530023.1">
    <property type="nucleotide sequence ID" value="NZ_JBHSSP010000021.1"/>
</dbReference>